<evidence type="ECO:0000313" key="2">
    <source>
        <dbReference type="Proteomes" id="UP000227088"/>
    </source>
</evidence>
<dbReference type="Gene3D" id="3.40.50.10540">
    <property type="entry name" value="Crotonobetainyl-coa:carnitine coa-transferase, domain 1"/>
    <property type="match status" value="1"/>
</dbReference>
<protein>
    <recommendedName>
        <fullName evidence="3">CoA transferase</fullName>
    </recommendedName>
</protein>
<evidence type="ECO:0000313" key="1">
    <source>
        <dbReference type="EMBL" id="OUS40121.1"/>
    </source>
</evidence>
<reference evidence="2" key="1">
    <citation type="journal article" date="2017" name="Proc. Natl. Acad. Sci. U.S.A.">
        <title>Simulation of Deepwater Horizon oil plume reveals substrate specialization within a complex community of hydrocarbon degraders.</title>
        <authorList>
            <person name="Hu P."/>
            <person name="Dubinsky E.A."/>
            <person name="Probst A.J."/>
            <person name="Wang J."/>
            <person name="Sieber C.M.K."/>
            <person name="Tom L.M."/>
            <person name="Gardinali P."/>
            <person name="Banfield J.F."/>
            <person name="Atlas R.M."/>
            <person name="Andersen G.L."/>
        </authorList>
    </citation>
    <scope>NUCLEOTIDE SEQUENCE [LARGE SCALE GENOMIC DNA]</scope>
</reference>
<dbReference type="EMBL" id="MABE01000434">
    <property type="protein sequence ID" value="OUS40121.1"/>
    <property type="molecule type" value="Genomic_DNA"/>
</dbReference>
<comment type="caution">
    <text evidence="1">The sequence shown here is derived from an EMBL/GenBank/DDBJ whole genome shotgun (WGS) entry which is preliminary data.</text>
</comment>
<evidence type="ECO:0008006" key="3">
    <source>
        <dbReference type="Google" id="ProtNLM"/>
    </source>
</evidence>
<proteinExistence type="predicted"/>
<dbReference type="SUPFAM" id="SSF89796">
    <property type="entry name" value="CoA-transferase family III (CaiB/BaiF)"/>
    <property type="match status" value="1"/>
</dbReference>
<name>A0A1Y5HS31_OLEAN</name>
<dbReference type="InterPro" id="IPR023606">
    <property type="entry name" value="CoA-Trfase_III_dom_1_sf"/>
</dbReference>
<dbReference type="Proteomes" id="UP000227088">
    <property type="component" value="Unassembled WGS sequence"/>
</dbReference>
<sequence length="75" mass="8431">MNEAFKHPHFIARGMVTEALDEQGNSIEQINSALPFTRQEPHRIGKTLGADTLSIMQKLGYSDEQITDLKESQCI</sequence>
<gene>
    <name evidence="1" type="ORF">A9R00_07650</name>
</gene>
<accession>A0A1Y5HS31</accession>
<dbReference type="AlphaFoldDB" id="A0A1Y5HS31"/>
<organism evidence="1 2">
    <name type="scientific">Oleispira antarctica</name>
    <dbReference type="NCBI Taxonomy" id="188908"/>
    <lineage>
        <taxon>Bacteria</taxon>
        <taxon>Pseudomonadati</taxon>
        <taxon>Pseudomonadota</taxon>
        <taxon>Gammaproteobacteria</taxon>
        <taxon>Oceanospirillales</taxon>
        <taxon>Oceanospirillaceae</taxon>
        <taxon>Oleispira</taxon>
    </lineage>
</organism>